<evidence type="ECO:0000256" key="3">
    <source>
        <dbReference type="PROSITE-ProRule" id="PRU00339"/>
    </source>
</evidence>
<dbReference type="Gene3D" id="1.25.40.10">
    <property type="entry name" value="Tetratricopeptide repeat domain"/>
    <property type="match status" value="1"/>
</dbReference>
<dbReference type="GeneID" id="29419739"/>
<feature type="repeat" description="TPR" evidence="3">
    <location>
        <begin position="244"/>
        <end position="277"/>
    </location>
</feature>
<evidence type="ECO:0000313" key="5">
    <source>
        <dbReference type="Proteomes" id="UP000019482"/>
    </source>
</evidence>
<organism evidence="4 5">
    <name type="scientific">Clostridium tyrobutyricum DIVETGP</name>
    <dbReference type="NCBI Taxonomy" id="1408889"/>
    <lineage>
        <taxon>Bacteria</taxon>
        <taxon>Bacillati</taxon>
        <taxon>Bacillota</taxon>
        <taxon>Clostridia</taxon>
        <taxon>Eubacteriales</taxon>
        <taxon>Clostridiaceae</taxon>
        <taxon>Clostridium</taxon>
    </lineage>
</organism>
<dbReference type="AlphaFoldDB" id="W6N5W4"/>
<comment type="caution">
    <text evidence="4">The sequence shown here is derived from an EMBL/GenBank/DDBJ whole genome shotgun (WGS) entry which is preliminary data.</text>
</comment>
<dbReference type="InterPro" id="IPR019734">
    <property type="entry name" value="TPR_rpt"/>
</dbReference>
<dbReference type="InterPro" id="IPR011990">
    <property type="entry name" value="TPR-like_helical_dom_sf"/>
</dbReference>
<dbReference type="Pfam" id="PF13181">
    <property type="entry name" value="TPR_8"/>
    <property type="match status" value="2"/>
</dbReference>
<evidence type="ECO:0000256" key="1">
    <source>
        <dbReference type="ARBA" id="ARBA00022737"/>
    </source>
</evidence>
<evidence type="ECO:0000256" key="2">
    <source>
        <dbReference type="ARBA" id="ARBA00022803"/>
    </source>
</evidence>
<proteinExistence type="predicted"/>
<sequence>MNIEAHFKDKLSSIMFLEINRETLQKVFKVDLNENIYIPLKAKNIVDTVKAEKNMDKIPVAFFIEGMFYVLGADSKFKFNDCYKSILKNTKDSVPLIKAEIADRVKNKNYEDAYILLKGLLCVEKTEEVYDKTIFIIDRLRIMNNDYRDEELEILEGAEGIDNYALPYFYHAIIEKEREDYEKALFYINNYISKGGEQTLEVTDFKESVKSVVDFDRAKEILNENPKEALKKLIPLMDTFGDHASLYYYIAVGYRLLQNYEKAIYYLNEALSIDSSIVEIVNEMGINYASIGDYQTALAYLRKAFEATRSVEICTNIIMCYLNLGDVDNAKLNYDIAKKLDPNDEIVLQIKDYLEKD</sequence>
<protein>
    <submittedName>
        <fullName evidence="4">TPR repeats containing protein</fullName>
    </submittedName>
</protein>
<keyword evidence="5" id="KW-1185">Reference proteome</keyword>
<dbReference type="RefSeq" id="WP_017752865.1">
    <property type="nucleotide sequence ID" value="NZ_CBXI010000008.1"/>
</dbReference>
<dbReference type="EMBL" id="CBXI010000008">
    <property type="protein sequence ID" value="CDL90669.1"/>
    <property type="molecule type" value="Genomic_DNA"/>
</dbReference>
<dbReference type="OrthoDB" id="358807at2"/>
<dbReference type="SUPFAM" id="SSF48452">
    <property type="entry name" value="TPR-like"/>
    <property type="match status" value="1"/>
</dbReference>
<feature type="repeat" description="TPR" evidence="3">
    <location>
        <begin position="278"/>
        <end position="311"/>
    </location>
</feature>
<evidence type="ECO:0000313" key="4">
    <source>
        <dbReference type="EMBL" id="CDL90669.1"/>
    </source>
</evidence>
<accession>W6N5W4</accession>
<dbReference type="Pfam" id="PF07719">
    <property type="entry name" value="TPR_2"/>
    <property type="match status" value="1"/>
</dbReference>
<dbReference type="InterPro" id="IPR013105">
    <property type="entry name" value="TPR_2"/>
</dbReference>
<dbReference type="PROSITE" id="PS50005">
    <property type="entry name" value="TPR"/>
    <property type="match status" value="2"/>
</dbReference>
<dbReference type="SMART" id="SM00028">
    <property type="entry name" value="TPR"/>
    <property type="match status" value="3"/>
</dbReference>
<name>W6N5W4_CLOTY</name>
<reference evidence="4 5" key="1">
    <citation type="journal article" date="2015" name="Genome Announc.">
        <title>Draft Genome Sequence of Clostridium tyrobutyricum Strain DIVETGP, Isolated from Cow's Milk for Grana Padano Production.</title>
        <authorList>
            <person name="Soggiu A."/>
            <person name="Piras C."/>
            <person name="Gaiarsa S."/>
            <person name="Sassera D."/>
            <person name="Roncada P."/>
            <person name="Bendixen E."/>
            <person name="Brasca M."/>
            <person name="Bonizzi L."/>
        </authorList>
    </citation>
    <scope>NUCLEOTIDE SEQUENCE [LARGE SCALE GENOMIC DNA]</scope>
    <source>
        <strain evidence="4 5">DIVETGP</strain>
    </source>
</reference>
<keyword evidence="2 3" id="KW-0802">TPR repeat</keyword>
<gene>
    <name evidence="4" type="ORF">CTDIVETGP_0739</name>
</gene>
<keyword evidence="1" id="KW-0677">Repeat</keyword>
<dbReference type="Proteomes" id="UP000019482">
    <property type="component" value="Unassembled WGS sequence"/>
</dbReference>